<sequence length="223" mass="25624">MTAVRKIELVRFDPDSSAEVDELKRQRVLCGWGLQNVETWRDQVRRGVKNLYWIFPTDRASWTTPAVEPINHTAEPGPPPPDPSFQPIGHVSVDWEDYDPNEATLCDRANGVCTLASFFILVSQQGKGLGSLVMKEMEAMAVNDLDAKAITLNTVDGEFASQPWWWEQQGLPYSSKTRNNEDWYKRLGYTPYKRAVPRYPCKTVDGRDILLESVFMRKELRWN</sequence>
<comment type="caution">
    <text evidence="2">The sequence shown here is derived from an EMBL/GenBank/DDBJ whole genome shotgun (WGS) entry which is preliminary data.</text>
</comment>
<protein>
    <recommendedName>
        <fullName evidence="1">N-acetyltransferase domain-containing protein</fullName>
    </recommendedName>
</protein>
<name>A0A5C5FKW7_9BASI</name>
<dbReference type="STRING" id="5288.A0A5C5FKW7"/>
<dbReference type="InterPro" id="IPR016181">
    <property type="entry name" value="Acyl_CoA_acyltransferase"/>
</dbReference>
<dbReference type="CDD" id="cd04301">
    <property type="entry name" value="NAT_SF"/>
    <property type="match status" value="1"/>
</dbReference>
<feature type="domain" description="N-acetyltransferase" evidence="1">
    <location>
        <begin position="87"/>
        <end position="165"/>
    </location>
</feature>
<dbReference type="Pfam" id="PF00583">
    <property type="entry name" value="Acetyltransf_1"/>
    <property type="match status" value="1"/>
</dbReference>
<evidence type="ECO:0000259" key="1">
    <source>
        <dbReference type="Pfam" id="PF00583"/>
    </source>
</evidence>
<dbReference type="OrthoDB" id="2326446at2759"/>
<reference evidence="2 3" key="1">
    <citation type="submission" date="2019-03" db="EMBL/GenBank/DDBJ databases">
        <title>Rhodosporidium diobovatum UCD-FST 08-225 genome sequencing, assembly, and annotation.</title>
        <authorList>
            <person name="Fakankun I.U."/>
            <person name="Fristensky B."/>
            <person name="Levin D.B."/>
        </authorList>
    </citation>
    <scope>NUCLEOTIDE SEQUENCE [LARGE SCALE GENOMIC DNA]</scope>
    <source>
        <strain evidence="2 3">UCD-FST 08-225</strain>
    </source>
</reference>
<dbReference type="InterPro" id="IPR000182">
    <property type="entry name" value="GNAT_dom"/>
</dbReference>
<gene>
    <name evidence="2" type="ORF">DMC30DRAFT_125899</name>
</gene>
<dbReference type="Gene3D" id="3.40.630.30">
    <property type="match status" value="1"/>
</dbReference>
<keyword evidence="3" id="KW-1185">Reference proteome</keyword>
<dbReference type="Proteomes" id="UP000311382">
    <property type="component" value="Unassembled WGS sequence"/>
</dbReference>
<proteinExistence type="predicted"/>
<organism evidence="2 3">
    <name type="scientific">Rhodotorula diobovata</name>
    <dbReference type="NCBI Taxonomy" id="5288"/>
    <lineage>
        <taxon>Eukaryota</taxon>
        <taxon>Fungi</taxon>
        <taxon>Dikarya</taxon>
        <taxon>Basidiomycota</taxon>
        <taxon>Pucciniomycotina</taxon>
        <taxon>Microbotryomycetes</taxon>
        <taxon>Sporidiobolales</taxon>
        <taxon>Sporidiobolaceae</taxon>
        <taxon>Rhodotorula</taxon>
    </lineage>
</organism>
<dbReference type="EMBL" id="SOZI01000212">
    <property type="protein sequence ID" value="TNY17355.1"/>
    <property type="molecule type" value="Genomic_DNA"/>
</dbReference>
<accession>A0A5C5FKW7</accession>
<dbReference type="GO" id="GO:0016747">
    <property type="term" value="F:acyltransferase activity, transferring groups other than amino-acyl groups"/>
    <property type="evidence" value="ECO:0007669"/>
    <property type="project" value="InterPro"/>
</dbReference>
<dbReference type="AlphaFoldDB" id="A0A5C5FKW7"/>
<dbReference type="SUPFAM" id="SSF55729">
    <property type="entry name" value="Acyl-CoA N-acyltransferases (Nat)"/>
    <property type="match status" value="1"/>
</dbReference>
<evidence type="ECO:0000313" key="2">
    <source>
        <dbReference type="EMBL" id="TNY17355.1"/>
    </source>
</evidence>
<evidence type="ECO:0000313" key="3">
    <source>
        <dbReference type="Proteomes" id="UP000311382"/>
    </source>
</evidence>